<organism evidence="2 3">
    <name type="scientific">Niabella soli DSM 19437</name>
    <dbReference type="NCBI Taxonomy" id="929713"/>
    <lineage>
        <taxon>Bacteria</taxon>
        <taxon>Pseudomonadati</taxon>
        <taxon>Bacteroidota</taxon>
        <taxon>Chitinophagia</taxon>
        <taxon>Chitinophagales</taxon>
        <taxon>Chitinophagaceae</taxon>
        <taxon>Niabella</taxon>
    </lineage>
</organism>
<name>W0F557_9BACT</name>
<protein>
    <recommendedName>
        <fullName evidence="1">RES domain-containing protein</fullName>
    </recommendedName>
</protein>
<dbReference type="HOGENOM" id="CLU_133611_0_1_10"/>
<dbReference type="AlphaFoldDB" id="W0F557"/>
<dbReference type="KEGG" id="nso:NIASO_18385"/>
<accession>W0F557</accession>
<reference evidence="2 3" key="1">
    <citation type="submission" date="2013-12" db="EMBL/GenBank/DDBJ databases">
        <authorList>
            <consortium name="DOE Joint Genome Institute"/>
            <person name="Eisen J."/>
            <person name="Huntemann M."/>
            <person name="Han J."/>
            <person name="Chen A."/>
            <person name="Kyrpides N."/>
            <person name="Mavromatis K."/>
            <person name="Markowitz V."/>
            <person name="Palaniappan K."/>
            <person name="Ivanova N."/>
            <person name="Schaumberg A."/>
            <person name="Pati A."/>
            <person name="Liolios K."/>
            <person name="Nordberg H.P."/>
            <person name="Cantor M.N."/>
            <person name="Hua S.X."/>
            <person name="Woyke T."/>
        </authorList>
    </citation>
    <scope>NUCLEOTIDE SEQUENCE [LARGE SCALE GENOMIC DNA]</scope>
    <source>
        <strain evidence="3">DSM 19437</strain>
    </source>
</reference>
<keyword evidence="3" id="KW-1185">Reference proteome</keyword>
<evidence type="ECO:0000313" key="3">
    <source>
        <dbReference type="Proteomes" id="UP000003586"/>
    </source>
</evidence>
<dbReference type="eggNOG" id="COG5654">
    <property type="taxonomic scope" value="Bacteria"/>
</dbReference>
<sequence>MKVYRISKCNYIDDLSGAGAARFSGRWHSKGTYILYTAASAALAMLESIVHITTLVKPELCIVCLDVPEEKIQTLSLAQLPNQWFVNPSPDVLKSVGDRFVKEGIYLMLKTPSAIMPEEHNYLINPAHPDFKKIKVMYSRQIRLDERLFKN</sequence>
<proteinExistence type="predicted"/>
<dbReference type="RefSeq" id="WP_008587990.1">
    <property type="nucleotide sequence ID" value="NZ_CP007035.1"/>
</dbReference>
<dbReference type="STRING" id="929713.NIASO_18385"/>
<feature type="domain" description="RES" evidence="1">
    <location>
        <begin position="14"/>
        <end position="138"/>
    </location>
</feature>
<dbReference type="Proteomes" id="UP000003586">
    <property type="component" value="Chromosome"/>
</dbReference>
<dbReference type="InterPro" id="IPR014914">
    <property type="entry name" value="RES_dom"/>
</dbReference>
<evidence type="ECO:0000259" key="1">
    <source>
        <dbReference type="SMART" id="SM00953"/>
    </source>
</evidence>
<gene>
    <name evidence="2" type="ORF">NIASO_18385</name>
</gene>
<dbReference type="Pfam" id="PF08808">
    <property type="entry name" value="RES"/>
    <property type="match status" value="1"/>
</dbReference>
<dbReference type="OrthoDB" id="9789501at2"/>
<dbReference type="EMBL" id="CP007035">
    <property type="protein sequence ID" value="AHF16609.1"/>
    <property type="molecule type" value="Genomic_DNA"/>
</dbReference>
<evidence type="ECO:0000313" key="2">
    <source>
        <dbReference type="EMBL" id="AHF16609.1"/>
    </source>
</evidence>
<dbReference type="SMART" id="SM00953">
    <property type="entry name" value="RES"/>
    <property type="match status" value="1"/>
</dbReference>